<dbReference type="GO" id="GO:0005886">
    <property type="term" value="C:plasma membrane"/>
    <property type="evidence" value="ECO:0007669"/>
    <property type="project" value="UniProtKB-SubCell"/>
</dbReference>
<feature type="transmembrane region" description="Helical" evidence="9">
    <location>
        <begin position="201"/>
        <end position="219"/>
    </location>
</feature>
<dbReference type="PANTHER" id="PTHR30574:SF1">
    <property type="entry name" value="SULPHUR TRANSPORT DOMAIN-CONTAINING PROTEIN"/>
    <property type="match status" value="1"/>
</dbReference>
<accession>A0A2S0NA81</accession>
<gene>
    <name evidence="10" type="ORF">C6569_08415</name>
</gene>
<feature type="transmembrane region" description="Helical" evidence="9">
    <location>
        <begin position="121"/>
        <end position="143"/>
    </location>
</feature>
<feature type="transmembrane region" description="Helical" evidence="9">
    <location>
        <begin position="82"/>
        <end position="109"/>
    </location>
</feature>
<organism evidence="10 11">
    <name type="scientific">Phreatobacter cathodiphilus</name>
    <dbReference type="NCBI Taxonomy" id="1868589"/>
    <lineage>
        <taxon>Bacteria</taxon>
        <taxon>Pseudomonadati</taxon>
        <taxon>Pseudomonadota</taxon>
        <taxon>Alphaproteobacteria</taxon>
        <taxon>Hyphomicrobiales</taxon>
        <taxon>Phreatobacteraceae</taxon>
        <taxon>Phreatobacter</taxon>
    </lineage>
</organism>
<dbReference type="Pfam" id="PF04143">
    <property type="entry name" value="Sulf_transp"/>
    <property type="match status" value="1"/>
</dbReference>
<keyword evidence="7 9" id="KW-0472">Membrane</keyword>
<evidence type="ECO:0000256" key="7">
    <source>
        <dbReference type="ARBA" id="ARBA00023136"/>
    </source>
</evidence>
<evidence type="ECO:0000256" key="5">
    <source>
        <dbReference type="ARBA" id="ARBA00022692"/>
    </source>
</evidence>
<proteinExistence type="inferred from homology"/>
<feature type="transmembrane region" description="Helical" evidence="9">
    <location>
        <begin position="49"/>
        <end position="70"/>
    </location>
</feature>
<feature type="transmembrane region" description="Helical" evidence="9">
    <location>
        <begin position="298"/>
        <end position="318"/>
    </location>
</feature>
<keyword evidence="5 9" id="KW-0812">Transmembrane</keyword>
<dbReference type="KEGG" id="phr:C6569_08415"/>
<comment type="similarity">
    <text evidence="8">Belongs to the TsuA/YedE (TC 9.B.102) family.</text>
</comment>
<evidence type="ECO:0000256" key="2">
    <source>
        <dbReference type="ARBA" id="ARBA00022448"/>
    </source>
</evidence>
<evidence type="ECO:0000256" key="1">
    <source>
        <dbReference type="ARBA" id="ARBA00004429"/>
    </source>
</evidence>
<protein>
    <submittedName>
        <fullName evidence="10">YeeE/YedE family protein</fullName>
    </submittedName>
</protein>
<dbReference type="RefSeq" id="WP_106748421.1">
    <property type="nucleotide sequence ID" value="NZ_CP027668.1"/>
</dbReference>
<dbReference type="OrthoDB" id="7984363at2"/>
<dbReference type="Proteomes" id="UP000237889">
    <property type="component" value="Chromosome"/>
</dbReference>
<keyword evidence="3" id="KW-1003">Cell membrane</keyword>
<feature type="transmembrane region" description="Helical" evidence="9">
    <location>
        <begin position="172"/>
        <end position="189"/>
    </location>
</feature>
<dbReference type="AlphaFoldDB" id="A0A2S0NA81"/>
<dbReference type="InterPro" id="IPR007272">
    <property type="entry name" value="Sulf_transp_TsuA/YedE"/>
</dbReference>
<evidence type="ECO:0000256" key="9">
    <source>
        <dbReference type="SAM" id="Phobius"/>
    </source>
</evidence>
<reference evidence="10 11" key="1">
    <citation type="submission" date="2018-03" db="EMBL/GenBank/DDBJ databases">
        <title>Genome sequencing of Phreatobacter sp.</title>
        <authorList>
            <person name="Kim S.-J."/>
            <person name="Heo J."/>
            <person name="Kwon S.-W."/>
        </authorList>
    </citation>
    <scope>NUCLEOTIDE SEQUENCE [LARGE SCALE GENOMIC DNA]</scope>
    <source>
        <strain evidence="10 11">S-12</strain>
    </source>
</reference>
<name>A0A2S0NA81_9HYPH</name>
<keyword evidence="4" id="KW-0997">Cell inner membrane</keyword>
<evidence type="ECO:0000256" key="4">
    <source>
        <dbReference type="ARBA" id="ARBA00022519"/>
    </source>
</evidence>
<keyword evidence="11" id="KW-1185">Reference proteome</keyword>
<evidence type="ECO:0000256" key="3">
    <source>
        <dbReference type="ARBA" id="ARBA00022475"/>
    </source>
</evidence>
<comment type="subcellular location">
    <subcellularLocation>
        <location evidence="1">Cell inner membrane</location>
        <topology evidence="1">Multi-pass membrane protein</topology>
    </subcellularLocation>
</comment>
<evidence type="ECO:0000313" key="10">
    <source>
        <dbReference type="EMBL" id="AVO45080.1"/>
    </source>
</evidence>
<dbReference type="PANTHER" id="PTHR30574">
    <property type="entry name" value="INNER MEMBRANE PROTEIN YEDE"/>
    <property type="match status" value="1"/>
</dbReference>
<evidence type="ECO:0000256" key="8">
    <source>
        <dbReference type="ARBA" id="ARBA00035655"/>
    </source>
</evidence>
<dbReference type="EMBL" id="CP027668">
    <property type="protein sequence ID" value="AVO45080.1"/>
    <property type="molecule type" value="Genomic_DNA"/>
</dbReference>
<sequence>MQGLTAITVGLIGLAVGFACGFTVQRARLCTFGAVEDALVGGNWRRLKAFGLSLALAILGAQALVAVFGFDLGTTTYVPARIALAGTLVGAILFGLGMALVGTCAFGSLVRLGTGDLRSLVTLLVFAVFAYAVLRGVLAGVRIDTVEAVALSLPAGTTGAYPDLLALWLGPFARHLAGPLVAVLLLAVALRDQRLRRSPRLLTAAVVLGLGVVVGWAVTGPLADPFASEIRVQSLTFVAPVARAFFALATGEGMLLDFGVMSVFGVVAGAAAAAFLAREFRWEAFDDQREMRRHLAGAALMGAGGVLAGGCTIGQGLTAGSLLAVSWPVAVAGMVVGARIGIAILLEGSPLEWLRALTRRGDGQRSPAE</sequence>
<keyword evidence="2" id="KW-0813">Transport</keyword>
<evidence type="ECO:0000313" key="11">
    <source>
        <dbReference type="Proteomes" id="UP000237889"/>
    </source>
</evidence>
<feature type="transmembrane region" description="Helical" evidence="9">
    <location>
        <begin position="258"/>
        <end position="277"/>
    </location>
</feature>
<feature type="transmembrane region" description="Helical" evidence="9">
    <location>
        <begin position="324"/>
        <end position="346"/>
    </location>
</feature>
<evidence type="ECO:0000256" key="6">
    <source>
        <dbReference type="ARBA" id="ARBA00022989"/>
    </source>
</evidence>
<keyword evidence="6 9" id="KW-1133">Transmembrane helix</keyword>
<feature type="transmembrane region" description="Helical" evidence="9">
    <location>
        <begin position="6"/>
        <end position="24"/>
    </location>
</feature>